<evidence type="ECO:0000256" key="1">
    <source>
        <dbReference type="SAM" id="MobiDB-lite"/>
    </source>
</evidence>
<feature type="non-terminal residue" evidence="2">
    <location>
        <position position="857"/>
    </location>
</feature>
<accession>A0A7D9JXH8</accession>
<keyword evidence="2" id="KW-0808">Transferase</keyword>
<name>A0A7D9JXH8_PARCT</name>
<dbReference type="InterPro" id="IPR000719">
    <property type="entry name" value="Prot_kinase_dom"/>
</dbReference>
<dbReference type="Proteomes" id="UP001152795">
    <property type="component" value="Unassembled WGS sequence"/>
</dbReference>
<sequence length="857" mass="97492">MFYNGFNIINIGTPVFMAPELLVDELRLKNASLSDLKRADIWAYGMVVFIVINPGLKYPYEQNIKSCKSVDGNPLNMLTKFVRENKKPEGQEKYATRHQQDWAGLHRVFDVCSEFDPLLRPSIIEVTKMLLIENRSIRSGSRLDEMPDKAVAEIHLRVSQATFQENTDHQIQEDPEWRINEVQNREEFVYCDIPDDGTNACAFLTIMTAHKIINDAEDLSWEDMAEMAELVLVTFPRVLNRFRDISSHYDVLEAYKLLKANNCLPDIYQFTEELPYSHAALSEMGQTVLFDAVKAMASQDLHIGLYTCEPLMLLIGSYKSSIFILDTHPVPVSVGGHSTGILKIFSGSAIEVSEACCTWLKQRIQSCGRCNENPQSLAMIEKESINSAYSNLTDVTSSSRHYTGQSLHEEANETPMPWQETSIPSDCDIDEHANENVPSNFINTSSHTDDDTTKLSEESSNSVLAEPSRQSLKRKDVITISDDDDFQSEPPIRTNKMEKLNASSEESSDESEYSLSMKRLPGQYYNDDAATPVYEWTSVVKTSHEILIALLKPLEISRTCTRVPRLVSHNACFLLDTTSLDNNLDWKCDDMGSWRNNGVRRHQLAIHDIELLRKCAKKNRVYTLKRMYFKNTSSPDLKKYASFVEEYPNMIFLQYLFDGDEHVVEPSVHGNSTKSSSSAYIRTKESTKAMLEEVSSDHKPKSAYHTVQKEKGGVRHANAASDLPRNVAQAKYLRRHSDRSMMHIDSLVILLEQCKRQQLQRDETPFIREVTGAPEMRCILAYDWQLSDLVKYCSDPKNFCVLGADPTFNLGRFNVTVTTYRNLKVVARVGGHHPIMLGPLLLSQSKLFDAYNQFFSK</sequence>
<protein>
    <submittedName>
        <fullName evidence="2">Mitogen-activated kinase kinase kinase A</fullName>
    </submittedName>
</protein>
<dbReference type="OrthoDB" id="5989799at2759"/>
<evidence type="ECO:0000313" key="2">
    <source>
        <dbReference type="EMBL" id="CAB4037171.1"/>
    </source>
</evidence>
<dbReference type="InterPro" id="IPR011009">
    <property type="entry name" value="Kinase-like_dom_sf"/>
</dbReference>
<dbReference type="PROSITE" id="PS50011">
    <property type="entry name" value="PROTEIN_KINASE_DOM"/>
    <property type="match status" value="1"/>
</dbReference>
<dbReference type="GO" id="GO:0004672">
    <property type="term" value="F:protein kinase activity"/>
    <property type="evidence" value="ECO:0007669"/>
    <property type="project" value="InterPro"/>
</dbReference>
<feature type="region of interest" description="Disordered" evidence="1">
    <location>
        <begin position="400"/>
        <end position="513"/>
    </location>
</feature>
<feature type="compositionally biased region" description="Polar residues" evidence="1">
    <location>
        <begin position="436"/>
        <end position="446"/>
    </location>
</feature>
<keyword evidence="2" id="KW-0418">Kinase</keyword>
<organism evidence="2 3">
    <name type="scientific">Paramuricea clavata</name>
    <name type="common">Red gorgonian</name>
    <name type="synonym">Violescent sea-whip</name>
    <dbReference type="NCBI Taxonomy" id="317549"/>
    <lineage>
        <taxon>Eukaryota</taxon>
        <taxon>Metazoa</taxon>
        <taxon>Cnidaria</taxon>
        <taxon>Anthozoa</taxon>
        <taxon>Octocorallia</taxon>
        <taxon>Malacalcyonacea</taxon>
        <taxon>Plexauridae</taxon>
        <taxon>Paramuricea</taxon>
    </lineage>
</organism>
<evidence type="ECO:0000313" key="3">
    <source>
        <dbReference type="Proteomes" id="UP001152795"/>
    </source>
</evidence>
<reference evidence="2" key="1">
    <citation type="submission" date="2020-04" db="EMBL/GenBank/DDBJ databases">
        <authorList>
            <person name="Alioto T."/>
            <person name="Alioto T."/>
            <person name="Gomez Garrido J."/>
        </authorList>
    </citation>
    <scope>NUCLEOTIDE SEQUENCE</scope>
    <source>
        <strain evidence="2">A484AB</strain>
    </source>
</reference>
<gene>
    <name evidence="2" type="ORF">PACLA_8A032036</name>
</gene>
<keyword evidence="3" id="KW-1185">Reference proteome</keyword>
<proteinExistence type="predicted"/>
<dbReference type="EMBL" id="CACRXK020022802">
    <property type="protein sequence ID" value="CAB4037171.1"/>
    <property type="molecule type" value="Genomic_DNA"/>
</dbReference>
<feature type="compositionally biased region" description="Basic and acidic residues" evidence="1">
    <location>
        <begin position="447"/>
        <end position="457"/>
    </location>
</feature>
<comment type="caution">
    <text evidence="2">The sequence shown here is derived from an EMBL/GenBank/DDBJ whole genome shotgun (WGS) entry which is preliminary data.</text>
</comment>
<dbReference type="Gene3D" id="1.10.510.10">
    <property type="entry name" value="Transferase(Phosphotransferase) domain 1"/>
    <property type="match status" value="1"/>
</dbReference>
<dbReference type="GO" id="GO:0005524">
    <property type="term" value="F:ATP binding"/>
    <property type="evidence" value="ECO:0007669"/>
    <property type="project" value="InterPro"/>
</dbReference>
<dbReference type="AlphaFoldDB" id="A0A7D9JXH8"/>
<dbReference type="SUPFAM" id="SSF56112">
    <property type="entry name" value="Protein kinase-like (PK-like)"/>
    <property type="match status" value="1"/>
</dbReference>